<dbReference type="EMBL" id="JACGCM010001055">
    <property type="protein sequence ID" value="KAF6162325.1"/>
    <property type="molecule type" value="Genomic_DNA"/>
</dbReference>
<dbReference type="SUPFAM" id="SSF53720">
    <property type="entry name" value="ALDH-like"/>
    <property type="match status" value="1"/>
</dbReference>
<dbReference type="PANTHER" id="PTHR11699">
    <property type="entry name" value="ALDEHYDE DEHYDROGENASE-RELATED"/>
    <property type="match status" value="1"/>
</dbReference>
<dbReference type="InterPro" id="IPR016162">
    <property type="entry name" value="Ald_DH_N"/>
</dbReference>
<sequence length="272" mass="30655">MNVWFQERGQIMMKFEDLVDKYIDEVVALDVLDAGFPALDTRCAMIVRPAERTTLSALYYAHLAKLAGIPDGMLNVVYGFGQKAGTTICSHMDINKSNQEQNKFEDSSLKDLNDQTLFKCMKLGKLNKVLKDQVNALKCDLKNKTKNTSHKIEALESEKQGLHGKVFLLEKEVNDAKEKMKLTLDELHSAKLDVILSQQKLEKFSHGAMNIDKMLSMGKTDSDKRGLGYKEPLPNAKTPQITKFVKVTTSTLVAKYNMISTTRNHTKRASYS</sequence>
<dbReference type="InterPro" id="IPR016161">
    <property type="entry name" value="Ald_DH/histidinol_DH"/>
</dbReference>
<dbReference type="GO" id="GO:0016491">
    <property type="term" value="F:oxidoreductase activity"/>
    <property type="evidence" value="ECO:0007669"/>
    <property type="project" value="InterPro"/>
</dbReference>
<accession>A0A7J7N599</accession>
<proteinExistence type="predicted"/>
<comment type="caution">
    <text evidence="2">The sequence shown here is derived from an EMBL/GenBank/DDBJ whole genome shotgun (WGS) entry which is preliminary data.</text>
</comment>
<gene>
    <name evidence="2" type="ORF">GIB67_008454</name>
</gene>
<name>A0A7J7N599_9MAGN</name>
<dbReference type="Proteomes" id="UP000541444">
    <property type="component" value="Unassembled WGS sequence"/>
</dbReference>
<organism evidence="2 3">
    <name type="scientific">Kingdonia uniflora</name>
    <dbReference type="NCBI Taxonomy" id="39325"/>
    <lineage>
        <taxon>Eukaryota</taxon>
        <taxon>Viridiplantae</taxon>
        <taxon>Streptophyta</taxon>
        <taxon>Embryophyta</taxon>
        <taxon>Tracheophyta</taxon>
        <taxon>Spermatophyta</taxon>
        <taxon>Magnoliopsida</taxon>
        <taxon>Ranunculales</taxon>
        <taxon>Circaeasteraceae</taxon>
        <taxon>Kingdonia</taxon>
    </lineage>
</organism>
<dbReference type="Gene3D" id="3.40.605.10">
    <property type="entry name" value="Aldehyde Dehydrogenase, Chain A, domain 1"/>
    <property type="match status" value="1"/>
</dbReference>
<evidence type="ECO:0000259" key="1">
    <source>
        <dbReference type="Pfam" id="PF00171"/>
    </source>
</evidence>
<dbReference type="AlphaFoldDB" id="A0A7J7N599"/>
<dbReference type="InterPro" id="IPR015590">
    <property type="entry name" value="Aldehyde_DH_dom"/>
</dbReference>
<protein>
    <recommendedName>
        <fullName evidence="1">Aldehyde dehydrogenase domain-containing protein</fullName>
    </recommendedName>
</protein>
<dbReference type="Pfam" id="PF00171">
    <property type="entry name" value="Aldedh"/>
    <property type="match status" value="1"/>
</dbReference>
<keyword evidence="3" id="KW-1185">Reference proteome</keyword>
<dbReference type="OrthoDB" id="377534at2759"/>
<evidence type="ECO:0000313" key="3">
    <source>
        <dbReference type="Proteomes" id="UP000541444"/>
    </source>
</evidence>
<reference evidence="2 3" key="1">
    <citation type="journal article" date="2020" name="IScience">
        <title>Genome Sequencing of the Endangered Kingdonia uniflora (Circaeasteraceae, Ranunculales) Reveals Potential Mechanisms of Evolutionary Specialization.</title>
        <authorList>
            <person name="Sun Y."/>
            <person name="Deng T."/>
            <person name="Zhang A."/>
            <person name="Moore M.J."/>
            <person name="Landis J.B."/>
            <person name="Lin N."/>
            <person name="Zhang H."/>
            <person name="Zhang X."/>
            <person name="Huang J."/>
            <person name="Zhang X."/>
            <person name="Sun H."/>
            <person name="Wang H."/>
        </authorList>
    </citation>
    <scope>NUCLEOTIDE SEQUENCE [LARGE SCALE GENOMIC DNA]</scope>
    <source>
        <strain evidence="2">TB1705</strain>
        <tissue evidence="2">Leaf</tissue>
    </source>
</reference>
<evidence type="ECO:0000313" key="2">
    <source>
        <dbReference type="EMBL" id="KAF6162325.1"/>
    </source>
</evidence>
<feature type="domain" description="Aldehyde dehydrogenase" evidence="1">
    <location>
        <begin position="37"/>
        <end position="96"/>
    </location>
</feature>